<comment type="caution">
    <text evidence="2">The sequence shown here is derived from an EMBL/GenBank/DDBJ whole genome shotgun (WGS) entry which is preliminary data.</text>
</comment>
<gene>
    <name evidence="2" type="ORF">NLI96_g981</name>
</gene>
<feature type="region of interest" description="Disordered" evidence="1">
    <location>
        <begin position="1"/>
        <end position="91"/>
    </location>
</feature>
<dbReference type="AlphaFoldDB" id="A0AAD5YND3"/>
<evidence type="ECO:0000313" key="2">
    <source>
        <dbReference type="EMBL" id="KAJ3491033.1"/>
    </source>
</evidence>
<evidence type="ECO:0000256" key="1">
    <source>
        <dbReference type="SAM" id="MobiDB-lite"/>
    </source>
</evidence>
<feature type="compositionally biased region" description="Low complexity" evidence="1">
    <location>
        <begin position="17"/>
        <end position="28"/>
    </location>
</feature>
<protein>
    <submittedName>
        <fullName evidence="2">Uncharacterized protein</fullName>
    </submittedName>
</protein>
<keyword evidence="3" id="KW-1185">Reference proteome</keyword>
<organism evidence="2 3">
    <name type="scientific">Meripilus lineatus</name>
    <dbReference type="NCBI Taxonomy" id="2056292"/>
    <lineage>
        <taxon>Eukaryota</taxon>
        <taxon>Fungi</taxon>
        <taxon>Dikarya</taxon>
        <taxon>Basidiomycota</taxon>
        <taxon>Agaricomycotina</taxon>
        <taxon>Agaricomycetes</taxon>
        <taxon>Polyporales</taxon>
        <taxon>Meripilaceae</taxon>
        <taxon>Meripilus</taxon>
    </lineage>
</organism>
<sequence length="280" mass="30383">MSIPRSKSAPHVGPTQSTSSSSSLLSPLRTVGGPPSAFGNDGDYPKPRIARHSSALVVTHTNFASTSSSSSSSRYHSGHQSPRVEREEDPFSLSGFFPSQLALSNKLRVASWKWLRSEDEEDGYGYGSGGEDGTGEYEAFTGYVSPVSEEDEEWIPSTPGPIFDQKEDEDRTLEAIKQEDKLGILSLNTDDMSNVAPLPLVSPYSENEPLDSDGLYSALCALRRAHTIPPTGASNDDEIKSLSCAQLFSPVEETDGEKEDTDLDGVVYQGLRRLFALLPF</sequence>
<accession>A0AAD5YND3</accession>
<reference evidence="2" key="1">
    <citation type="submission" date="2022-07" db="EMBL/GenBank/DDBJ databases">
        <title>Genome Sequence of Physisporinus lineatus.</title>
        <authorList>
            <person name="Buettner E."/>
        </authorList>
    </citation>
    <scope>NUCLEOTIDE SEQUENCE</scope>
    <source>
        <strain evidence="2">VT162</strain>
    </source>
</reference>
<evidence type="ECO:0000313" key="3">
    <source>
        <dbReference type="Proteomes" id="UP001212997"/>
    </source>
</evidence>
<dbReference type="EMBL" id="JANAWD010000018">
    <property type="protein sequence ID" value="KAJ3491033.1"/>
    <property type="molecule type" value="Genomic_DNA"/>
</dbReference>
<dbReference type="Proteomes" id="UP001212997">
    <property type="component" value="Unassembled WGS sequence"/>
</dbReference>
<proteinExistence type="predicted"/>
<name>A0AAD5YND3_9APHY</name>